<comment type="caution">
    <text evidence="1">The sequence shown here is derived from an EMBL/GenBank/DDBJ whole genome shotgun (WGS) entry which is preliminary data.</text>
</comment>
<gene>
    <name evidence="1" type="ORF">RRG08_012640</name>
</gene>
<dbReference type="Proteomes" id="UP001283361">
    <property type="component" value="Unassembled WGS sequence"/>
</dbReference>
<evidence type="ECO:0000313" key="1">
    <source>
        <dbReference type="EMBL" id="KAK3751577.1"/>
    </source>
</evidence>
<reference evidence="1" key="1">
    <citation type="journal article" date="2023" name="G3 (Bethesda)">
        <title>A reference genome for the long-term kleptoplast-retaining sea slug Elysia crispata morphotype clarki.</title>
        <authorList>
            <person name="Eastman K.E."/>
            <person name="Pendleton A.L."/>
            <person name="Shaikh M.A."/>
            <person name="Suttiyut T."/>
            <person name="Ogas R."/>
            <person name="Tomko P."/>
            <person name="Gavelis G."/>
            <person name="Widhalm J.R."/>
            <person name="Wisecaver J.H."/>
        </authorList>
    </citation>
    <scope>NUCLEOTIDE SEQUENCE</scope>
    <source>
        <strain evidence="1">ECLA1</strain>
    </source>
</reference>
<proteinExistence type="predicted"/>
<accession>A0AAE0YN34</accession>
<organism evidence="1 2">
    <name type="scientific">Elysia crispata</name>
    <name type="common">lettuce slug</name>
    <dbReference type="NCBI Taxonomy" id="231223"/>
    <lineage>
        <taxon>Eukaryota</taxon>
        <taxon>Metazoa</taxon>
        <taxon>Spiralia</taxon>
        <taxon>Lophotrochozoa</taxon>
        <taxon>Mollusca</taxon>
        <taxon>Gastropoda</taxon>
        <taxon>Heterobranchia</taxon>
        <taxon>Euthyneura</taxon>
        <taxon>Panpulmonata</taxon>
        <taxon>Sacoglossa</taxon>
        <taxon>Placobranchoidea</taxon>
        <taxon>Plakobranchidae</taxon>
        <taxon>Elysia</taxon>
    </lineage>
</organism>
<dbReference type="AlphaFoldDB" id="A0AAE0YN34"/>
<keyword evidence="2" id="KW-1185">Reference proteome</keyword>
<protein>
    <submittedName>
        <fullName evidence="1">Uncharacterized protein</fullName>
    </submittedName>
</protein>
<name>A0AAE0YN34_9GAST</name>
<sequence>MRLINLISRATNSLLNEKFQGQCQYLNALAVKRVASGIKLVANQMKGQKPYSQIQFPNEISRRCALRNKSVISSSQVLTNDETQLMVKPLLVSALTVRLCPRCLDDTVLTNDETQLMVKPLLVSALTVRLCPRCLDDTVLTNDETQLMVKPLLVSALTVRLCPRCLDDQNLAKTNSPNWAIELRDNEKQTET</sequence>
<dbReference type="EMBL" id="JAWDGP010005812">
    <property type="protein sequence ID" value="KAK3751577.1"/>
    <property type="molecule type" value="Genomic_DNA"/>
</dbReference>
<evidence type="ECO:0000313" key="2">
    <source>
        <dbReference type="Proteomes" id="UP001283361"/>
    </source>
</evidence>